<name>A0A5C3QAS2_9AGAR</name>
<reference evidence="1 2" key="1">
    <citation type="journal article" date="2019" name="Nat. Ecol. Evol.">
        <title>Megaphylogeny resolves global patterns of mushroom evolution.</title>
        <authorList>
            <person name="Varga T."/>
            <person name="Krizsan K."/>
            <person name="Foldi C."/>
            <person name="Dima B."/>
            <person name="Sanchez-Garcia M."/>
            <person name="Sanchez-Ramirez S."/>
            <person name="Szollosi G.J."/>
            <person name="Szarkandi J.G."/>
            <person name="Papp V."/>
            <person name="Albert L."/>
            <person name="Andreopoulos W."/>
            <person name="Angelini C."/>
            <person name="Antonin V."/>
            <person name="Barry K.W."/>
            <person name="Bougher N.L."/>
            <person name="Buchanan P."/>
            <person name="Buyck B."/>
            <person name="Bense V."/>
            <person name="Catcheside P."/>
            <person name="Chovatia M."/>
            <person name="Cooper J."/>
            <person name="Damon W."/>
            <person name="Desjardin D."/>
            <person name="Finy P."/>
            <person name="Geml J."/>
            <person name="Haridas S."/>
            <person name="Hughes K."/>
            <person name="Justo A."/>
            <person name="Karasinski D."/>
            <person name="Kautmanova I."/>
            <person name="Kiss B."/>
            <person name="Kocsube S."/>
            <person name="Kotiranta H."/>
            <person name="LaButti K.M."/>
            <person name="Lechner B.E."/>
            <person name="Liimatainen K."/>
            <person name="Lipzen A."/>
            <person name="Lukacs Z."/>
            <person name="Mihaltcheva S."/>
            <person name="Morgado L.N."/>
            <person name="Niskanen T."/>
            <person name="Noordeloos M.E."/>
            <person name="Ohm R.A."/>
            <person name="Ortiz-Santana B."/>
            <person name="Ovrebo C."/>
            <person name="Racz N."/>
            <person name="Riley R."/>
            <person name="Savchenko A."/>
            <person name="Shiryaev A."/>
            <person name="Soop K."/>
            <person name="Spirin V."/>
            <person name="Szebenyi C."/>
            <person name="Tomsovsky M."/>
            <person name="Tulloss R.E."/>
            <person name="Uehling J."/>
            <person name="Grigoriev I.V."/>
            <person name="Vagvolgyi C."/>
            <person name="Papp T."/>
            <person name="Martin F.M."/>
            <person name="Miettinen O."/>
            <person name="Hibbett D.S."/>
            <person name="Nagy L.G."/>
        </authorList>
    </citation>
    <scope>NUCLEOTIDE SEQUENCE [LARGE SCALE GENOMIC DNA]</scope>
    <source>
        <strain evidence="1 2">CBS 309.79</strain>
    </source>
</reference>
<evidence type="ECO:0000313" key="1">
    <source>
        <dbReference type="EMBL" id="TFK95563.1"/>
    </source>
</evidence>
<evidence type="ECO:0000313" key="2">
    <source>
        <dbReference type="Proteomes" id="UP000305067"/>
    </source>
</evidence>
<protein>
    <submittedName>
        <fullName evidence="1">Uncharacterized protein</fullName>
    </submittedName>
</protein>
<dbReference type="EMBL" id="ML178880">
    <property type="protein sequence ID" value="TFK95563.1"/>
    <property type="molecule type" value="Genomic_DNA"/>
</dbReference>
<sequence length="166" mass="19773">VSEKSIGRWVDKFEQYGDANPPIFRPGRPRIISPELLREITNRIAQYPDEYLDKMQEWLALYHNVEISKSALSESLLEMDLSWKKMRRIARNRDDQERAEWFNQFLQEFHPLHLPLEQGRCYRILLAMDINSYFSVSVKEGSFDSEDFLLFVVHKVLPRTEEWPGP</sequence>
<dbReference type="SUPFAM" id="SSF46689">
    <property type="entry name" value="Homeodomain-like"/>
    <property type="match status" value="1"/>
</dbReference>
<dbReference type="InterPro" id="IPR009057">
    <property type="entry name" value="Homeodomain-like_sf"/>
</dbReference>
<proteinExistence type="predicted"/>
<organism evidence="1 2">
    <name type="scientific">Pterulicium gracile</name>
    <dbReference type="NCBI Taxonomy" id="1884261"/>
    <lineage>
        <taxon>Eukaryota</taxon>
        <taxon>Fungi</taxon>
        <taxon>Dikarya</taxon>
        <taxon>Basidiomycota</taxon>
        <taxon>Agaricomycotina</taxon>
        <taxon>Agaricomycetes</taxon>
        <taxon>Agaricomycetidae</taxon>
        <taxon>Agaricales</taxon>
        <taxon>Pleurotineae</taxon>
        <taxon>Pterulaceae</taxon>
        <taxon>Pterulicium</taxon>
    </lineage>
</organism>
<accession>A0A5C3QAS2</accession>
<keyword evidence="2" id="KW-1185">Reference proteome</keyword>
<dbReference type="Proteomes" id="UP000305067">
    <property type="component" value="Unassembled WGS sequence"/>
</dbReference>
<dbReference type="AlphaFoldDB" id="A0A5C3QAS2"/>
<gene>
    <name evidence="1" type="ORF">BDV98DRAFT_641136</name>
</gene>
<dbReference type="OrthoDB" id="3255572at2759"/>
<dbReference type="STRING" id="1884261.A0A5C3QAS2"/>
<feature type="non-terminal residue" evidence="1">
    <location>
        <position position="1"/>
    </location>
</feature>